<evidence type="ECO:0000313" key="3">
    <source>
        <dbReference type="Proteomes" id="UP000011713"/>
    </source>
</evidence>
<protein>
    <recommendedName>
        <fullName evidence="4">RxLR effector candidate protein</fullName>
    </recommendedName>
</protein>
<dbReference type="AlphaFoldDB" id="M4BY89"/>
<evidence type="ECO:0008006" key="4">
    <source>
        <dbReference type="Google" id="ProtNLM"/>
    </source>
</evidence>
<dbReference type="InParanoid" id="M4BY89"/>
<dbReference type="EMBL" id="JH598039">
    <property type="status" value="NOT_ANNOTATED_CDS"/>
    <property type="molecule type" value="Genomic_DNA"/>
</dbReference>
<name>M4BY89_HYAAE</name>
<evidence type="ECO:0000256" key="1">
    <source>
        <dbReference type="SAM" id="MobiDB-lite"/>
    </source>
</evidence>
<reference evidence="2" key="2">
    <citation type="submission" date="2015-06" db="UniProtKB">
        <authorList>
            <consortium name="EnsemblProtists"/>
        </authorList>
    </citation>
    <scope>IDENTIFICATION</scope>
    <source>
        <strain evidence="2">Emoy2</strain>
    </source>
</reference>
<proteinExistence type="predicted"/>
<dbReference type="EnsemblProtists" id="HpaT811521">
    <property type="protein sequence ID" value="HpaP811521"/>
    <property type="gene ID" value="HpaG811521"/>
</dbReference>
<dbReference type="HOGENOM" id="CLU_886960_0_0_1"/>
<reference evidence="3" key="1">
    <citation type="journal article" date="2010" name="Science">
        <title>Signatures of adaptation to obligate biotrophy in the Hyaloperonospora arabidopsidis genome.</title>
        <authorList>
            <person name="Baxter L."/>
            <person name="Tripathy S."/>
            <person name="Ishaque N."/>
            <person name="Boot N."/>
            <person name="Cabral A."/>
            <person name="Kemen E."/>
            <person name="Thines M."/>
            <person name="Ah-Fong A."/>
            <person name="Anderson R."/>
            <person name="Badejoko W."/>
            <person name="Bittner-Eddy P."/>
            <person name="Boore J.L."/>
            <person name="Chibucos M.C."/>
            <person name="Coates M."/>
            <person name="Dehal P."/>
            <person name="Delehaunty K."/>
            <person name="Dong S."/>
            <person name="Downton P."/>
            <person name="Dumas B."/>
            <person name="Fabro G."/>
            <person name="Fronick C."/>
            <person name="Fuerstenberg S.I."/>
            <person name="Fulton L."/>
            <person name="Gaulin E."/>
            <person name="Govers F."/>
            <person name="Hughes L."/>
            <person name="Humphray S."/>
            <person name="Jiang R.H."/>
            <person name="Judelson H."/>
            <person name="Kamoun S."/>
            <person name="Kyung K."/>
            <person name="Meijer H."/>
            <person name="Minx P."/>
            <person name="Morris P."/>
            <person name="Nelson J."/>
            <person name="Phuntumart V."/>
            <person name="Qutob D."/>
            <person name="Rehmany A."/>
            <person name="Rougon-Cardoso A."/>
            <person name="Ryden P."/>
            <person name="Torto-Alalibo T."/>
            <person name="Studholme D."/>
            <person name="Wang Y."/>
            <person name="Win J."/>
            <person name="Wood J."/>
            <person name="Clifton S.W."/>
            <person name="Rogers J."/>
            <person name="Van den Ackerveken G."/>
            <person name="Jones J.D."/>
            <person name="McDowell J.M."/>
            <person name="Beynon J."/>
            <person name="Tyler B.M."/>
        </authorList>
    </citation>
    <scope>NUCLEOTIDE SEQUENCE [LARGE SCALE GENOMIC DNA]</scope>
    <source>
        <strain evidence="3">Emoy2</strain>
    </source>
</reference>
<keyword evidence="3" id="KW-1185">Reference proteome</keyword>
<dbReference type="Proteomes" id="UP000011713">
    <property type="component" value="Unassembled WGS sequence"/>
</dbReference>
<feature type="compositionally biased region" description="Polar residues" evidence="1">
    <location>
        <begin position="24"/>
        <end position="33"/>
    </location>
</feature>
<organism evidence="2 3">
    <name type="scientific">Hyaloperonospora arabidopsidis (strain Emoy2)</name>
    <name type="common">Downy mildew agent</name>
    <name type="synonym">Peronospora arabidopsidis</name>
    <dbReference type="NCBI Taxonomy" id="559515"/>
    <lineage>
        <taxon>Eukaryota</taxon>
        <taxon>Sar</taxon>
        <taxon>Stramenopiles</taxon>
        <taxon>Oomycota</taxon>
        <taxon>Peronosporomycetes</taxon>
        <taxon>Peronosporales</taxon>
        <taxon>Peronosporaceae</taxon>
        <taxon>Hyaloperonospora</taxon>
    </lineage>
</organism>
<dbReference type="VEuPathDB" id="FungiDB:HpaG811521"/>
<evidence type="ECO:0000313" key="2">
    <source>
        <dbReference type="EnsemblProtists" id="HpaP811521"/>
    </source>
</evidence>
<sequence length="314" mass="35689">MLAYAKGSSVAFGFATSDVIDPAATNNNHVTDSANRRLKASKTQDDENRTECSWFLEHLAARLKEFISSFHSTQPWTSLFEALETESQAWDHQVIKGKMEEAKALTPVEQEAYYKQLEGLEKKLNFPNVVSHPLDDKLLSSLFATDNQGLLAHIAANRVMYGSDVKYAEGILNLLYKRWLSEEKSPDAVLQLLQKRGDYSFPIDYEQLTVLNGYIKHFNAKKHTDETLVKTILKNFGDAKSSRIFMRNTKTMLGSQLPEESLAALMHDWNERNLDLTIATTILRPNEKSEHLDDLGKAIWKAYSKQLDGKKMEN</sequence>
<feature type="region of interest" description="Disordered" evidence="1">
    <location>
        <begin position="23"/>
        <end position="44"/>
    </location>
</feature>
<accession>M4BY89</accession>